<gene>
    <name evidence="1" type="ORF">I4F81_008809</name>
</gene>
<dbReference type="EMBL" id="CM020619">
    <property type="protein sequence ID" value="KAK1866289.1"/>
    <property type="molecule type" value="Genomic_DNA"/>
</dbReference>
<keyword evidence="2" id="KW-1185">Reference proteome</keyword>
<protein>
    <submittedName>
        <fullName evidence="1">Uncharacterized protein</fullName>
    </submittedName>
</protein>
<evidence type="ECO:0000313" key="2">
    <source>
        <dbReference type="Proteomes" id="UP000798662"/>
    </source>
</evidence>
<name>A0ACC3C8L6_PYRYE</name>
<dbReference type="Proteomes" id="UP000798662">
    <property type="component" value="Chromosome 2"/>
</dbReference>
<proteinExistence type="predicted"/>
<comment type="caution">
    <text evidence="1">The sequence shown here is derived from an EMBL/GenBank/DDBJ whole genome shotgun (WGS) entry which is preliminary data.</text>
</comment>
<evidence type="ECO:0000313" key="1">
    <source>
        <dbReference type="EMBL" id="KAK1866289.1"/>
    </source>
</evidence>
<organism evidence="1 2">
    <name type="scientific">Pyropia yezoensis</name>
    <name type="common">Susabi-nori</name>
    <name type="synonym">Porphyra yezoensis</name>
    <dbReference type="NCBI Taxonomy" id="2788"/>
    <lineage>
        <taxon>Eukaryota</taxon>
        <taxon>Rhodophyta</taxon>
        <taxon>Bangiophyceae</taxon>
        <taxon>Bangiales</taxon>
        <taxon>Bangiaceae</taxon>
        <taxon>Pyropia</taxon>
    </lineage>
</organism>
<reference evidence="1" key="1">
    <citation type="submission" date="2019-11" db="EMBL/GenBank/DDBJ databases">
        <title>Nori genome reveals adaptations in red seaweeds to the harsh intertidal environment.</title>
        <authorList>
            <person name="Wang D."/>
            <person name="Mao Y."/>
        </authorList>
    </citation>
    <scope>NUCLEOTIDE SEQUENCE</scope>
    <source>
        <tissue evidence="1">Gametophyte</tissue>
    </source>
</reference>
<accession>A0ACC3C8L6</accession>
<sequence length="427" mass="44304">MRGILRTWVKTHCAGVANRGACWVARGSKATPPKRVDLTSVGGPFLTATCGAAHLPAALQLSRATLAAAAGTWSAPEVGATWTLTLRGGVGVGVHGQEGANVLSTSAVARPRQCSRRAGRRRPPPPASSTASAASTPARRGYPSPTLSAPRPLAAGRQGRPPPPRHSHHWPAWPRRRARMYIPTPSAGLPAPASGRSAAKAPTWAPTRAPKSSSRRPHAAASRDTAWTSIRPPLARPHRQAPVRIIPAAAPPPHRQGSSGDCWSGSRVAAKPGTATPPHAFPHSLQQFPLQRASPVRLPHPGRGGEWKGATAAPADMPPRPPTNLPTCPPAQRTLPGVVPAAVPHHCHLCGPGEGEGAGPSSTVACAGGRTPPIRDNRHPGLHAVPPPRSPPPHQGVDHPPQPLSLRRKNGGGRGRVGCGLPPPTTR</sequence>